<sequence>MLRMANLCVQEDTKLRPNKRDWKEGQYDLRHSSPEMMATSWASRCFFSRYWASSIMQKPRQEISRCENTLFLRLEKDVKVNGTLFIWETIARIYSRRLSEIFADPSGKRRAEANSVLGGEEEKVGQSQVD</sequence>
<protein>
    <submittedName>
        <fullName evidence="2">Uncharacterized protein</fullName>
    </submittedName>
</protein>
<organism evidence="2 3">
    <name type="scientific">Araneus ventricosus</name>
    <name type="common">Orbweaver spider</name>
    <name type="synonym">Epeira ventricosa</name>
    <dbReference type="NCBI Taxonomy" id="182803"/>
    <lineage>
        <taxon>Eukaryota</taxon>
        <taxon>Metazoa</taxon>
        <taxon>Ecdysozoa</taxon>
        <taxon>Arthropoda</taxon>
        <taxon>Chelicerata</taxon>
        <taxon>Arachnida</taxon>
        <taxon>Araneae</taxon>
        <taxon>Araneomorphae</taxon>
        <taxon>Entelegynae</taxon>
        <taxon>Araneoidea</taxon>
        <taxon>Araneidae</taxon>
        <taxon>Araneus</taxon>
    </lineage>
</organism>
<reference evidence="2 3" key="1">
    <citation type="journal article" date="2019" name="Sci. Rep.">
        <title>Orb-weaving spider Araneus ventricosus genome elucidates the spidroin gene catalogue.</title>
        <authorList>
            <person name="Kono N."/>
            <person name="Nakamura H."/>
            <person name="Ohtoshi R."/>
            <person name="Moran D.A.P."/>
            <person name="Shinohara A."/>
            <person name="Yoshida Y."/>
            <person name="Fujiwara M."/>
            <person name="Mori M."/>
            <person name="Tomita M."/>
            <person name="Arakawa K."/>
        </authorList>
    </citation>
    <scope>NUCLEOTIDE SEQUENCE [LARGE SCALE GENOMIC DNA]</scope>
</reference>
<dbReference type="EMBL" id="BGPR01000911">
    <property type="protein sequence ID" value="GBM39955.1"/>
    <property type="molecule type" value="Genomic_DNA"/>
</dbReference>
<name>A0A4Y2FHP5_ARAVE</name>
<accession>A0A4Y2FHP5</accession>
<comment type="caution">
    <text evidence="2">The sequence shown here is derived from an EMBL/GenBank/DDBJ whole genome shotgun (WGS) entry which is preliminary data.</text>
</comment>
<gene>
    <name evidence="2" type="ORF">AVEN_43348_1</name>
</gene>
<keyword evidence="3" id="KW-1185">Reference proteome</keyword>
<feature type="region of interest" description="Disordered" evidence="1">
    <location>
        <begin position="106"/>
        <end position="130"/>
    </location>
</feature>
<dbReference type="AlphaFoldDB" id="A0A4Y2FHP5"/>
<proteinExistence type="predicted"/>
<evidence type="ECO:0000256" key="1">
    <source>
        <dbReference type="SAM" id="MobiDB-lite"/>
    </source>
</evidence>
<dbReference type="Proteomes" id="UP000499080">
    <property type="component" value="Unassembled WGS sequence"/>
</dbReference>
<evidence type="ECO:0000313" key="2">
    <source>
        <dbReference type="EMBL" id="GBM39955.1"/>
    </source>
</evidence>
<evidence type="ECO:0000313" key="3">
    <source>
        <dbReference type="Proteomes" id="UP000499080"/>
    </source>
</evidence>